<sequence length="58" mass="7094">MKYWHKHMGFWVEELKGYGIYYGPNGEALEDMEYHDLKAYMVKVHLQRDIEVKVSPWF</sequence>
<evidence type="ECO:0000313" key="1">
    <source>
        <dbReference type="EMBL" id="MDQ0427704.1"/>
    </source>
</evidence>
<gene>
    <name evidence="1" type="ORF">QOZ98_000529</name>
</gene>
<dbReference type="RefSeq" id="WP_308785975.1">
    <property type="nucleotide sequence ID" value="NZ_JAUSWB010000001.1"/>
</dbReference>
<accession>A0ABU0GRX9</accession>
<keyword evidence="2" id="KW-1185">Reference proteome</keyword>
<name>A0ABU0GRX9_9BACL</name>
<proteinExistence type="predicted"/>
<dbReference type="Proteomes" id="UP001241988">
    <property type="component" value="Unassembled WGS sequence"/>
</dbReference>
<dbReference type="EMBL" id="JAUSWB010000001">
    <property type="protein sequence ID" value="MDQ0427704.1"/>
    <property type="molecule type" value="Genomic_DNA"/>
</dbReference>
<reference evidence="1 2" key="1">
    <citation type="submission" date="2023-07" db="EMBL/GenBank/DDBJ databases">
        <title>Genomic Encyclopedia of Type Strains, Phase IV (KMG-IV): sequencing the most valuable type-strain genomes for metagenomic binning, comparative biology and taxonomic classification.</title>
        <authorList>
            <person name="Goeker M."/>
        </authorList>
    </citation>
    <scope>NUCLEOTIDE SEQUENCE [LARGE SCALE GENOMIC DNA]</scope>
    <source>
        <strain evidence="1 2">DSM 16419</strain>
    </source>
</reference>
<evidence type="ECO:0000313" key="2">
    <source>
        <dbReference type="Proteomes" id="UP001241988"/>
    </source>
</evidence>
<organism evidence="1 2">
    <name type="scientific">Planomicrobium stackebrandtii</name>
    <dbReference type="NCBI Taxonomy" id="253160"/>
    <lineage>
        <taxon>Bacteria</taxon>
        <taxon>Bacillati</taxon>
        <taxon>Bacillota</taxon>
        <taxon>Bacilli</taxon>
        <taxon>Bacillales</taxon>
        <taxon>Caryophanaceae</taxon>
        <taxon>Planomicrobium</taxon>
    </lineage>
</organism>
<comment type="caution">
    <text evidence="1">The sequence shown here is derived from an EMBL/GenBank/DDBJ whole genome shotgun (WGS) entry which is preliminary data.</text>
</comment>
<protein>
    <submittedName>
        <fullName evidence="1">Uncharacterized protein</fullName>
    </submittedName>
</protein>